<protein>
    <recommendedName>
        <fullName evidence="2">3D domain-containing protein</fullName>
    </recommendedName>
</protein>
<dbReference type="InterPro" id="IPR010611">
    <property type="entry name" value="3D_dom"/>
</dbReference>
<organism evidence="3 4">
    <name type="scientific">Metabacillus mangrovi</name>
    <dbReference type="NCBI Taxonomy" id="1491830"/>
    <lineage>
        <taxon>Bacteria</taxon>
        <taxon>Bacillati</taxon>
        <taxon>Bacillota</taxon>
        <taxon>Bacilli</taxon>
        <taxon>Bacillales</taxon>
        <taxon>Bacillaceae</taxon>
        <taxon>Metabacillus</taxon>
    </lineage>
</organism>
<comment type="caution">
    <text evidence="3">The sequence shown here is derived from an EMBL/GenBank/DDBJ whole genome shotgun (WGS) entry which is preliminary data.</text>
</comment>
<dbReference type="Proteomes" id="UP000434639">
    <property type="component" value="Unassembled WGS sequence"/>
</dbReference>
<sequence length="226" mass="24805">MGILMVWLRRLVMVLLLAGALAATFEAVSGVKARELAAGILQSYTTHTEKNGSFRIFGLSDKTLPAYHGSALMSSGSASGDEGINLNEYPKHKVTATGYTAGYESTGKNPGHPEYGITYSGVKVKRDLFSTIAADLNVFPIGTVLYIPDYGYGIVTDKGAAIKGDELDLYFDTVADVYKNWGKKELDVYILKRGDGRFTEQEFTQLNQDSSMQVFRQKYLKQKTGL</sequence>
<dbReference type="GO" id="GO:0004553">
    <property type="term" value="F:hydrolase activity, hydrolyzing O-glycosyl compounds"/>
    <property type="evidence" value="ECO:0007669"/>
    <property type="project" value="InterPro"/>
</dbReference>
<reference evidence="3 4" key="1">
    <citation type="journal article" date="2017" name="Int. J. Syst. Evol. Microbiol.">
        <title>Bacillus mangrovi sp. nov., isolated from a sediment sample from a mangrove forest.</title>
        <authorList>
            <person name="Gupta V."/>
            <person name="Singh P.K."/>
            <person name="Korpole S."/>
            <person name="Tanuku N.R.S."/>
            <person name="Pinnaka A.K."/>
        </authorList>
    </citation>
    <scope>NUCLEOTIDE SEQUENCE [LARGE SCALE GENOMIC DNA]</scope>
    <source>
        <strain evidence="3 4">KCTC 33872</strain>
    </source>
</reference>
<dbReference type="InterPro" id="IPR036908">
    <property type="entry name" value="RlpA-like_sf"/>
</dbReference>
<gene>
    <name evidence="3" type="ORF">GKZ89_10560</name>
</gene>
<keyword evidence="4" id="KW-1185">Reference proteome</keyword>
<dbReference type="GO" id="GO:0019867">
    <property type="term" value="C:outer membrane"/>
    <property type="evidence" value="ECO:0007669"/>
    <property type="project" value="InterPro"/>
</dbReference>
<evidence type="ECO:0000256" key="1">
    <source>
        <dbReference type="ARBA" id="ARBA00022729"/>
    </source>
</evidence>
<dbReference type="SUPFAM" id="SSF50685">
    <property type="entry name" value="Barwin-like endoglucanases"/>
    <property type="match status" value="1"/>
</dbReference>
<dbReference type="GO" id="GO:0009254">
    <property type="term" value="P:peptidoglycan turnover"/>
    <property type="evidence" value="ECO:0007669"/>
    <property type="project" value="InterPro"/>
</dbReference>
<keyword evidence="1" id="KW-0732">Signal</keyword>
<dbReference type="Pfam" id="PF06725">
    <property type="entry name" value="3D"/>
    <property type="match status" value="1"/>
</dbReference>
<evidence type="ECO:0000313" key="4">
    <source>
        <dbReference type="Proteomes" id="UP000434639"/>
    </source>
</evidence>
<name>A0A7X2S5Z3_9BACI</name>
<dbReference type="Gene3D" id="2.40.40.10">
    <property type="entry name" value="RlpA-like domain"/>
    <property type="match status" value="1"/>
</dbReference>
<dbReference type="InterPro" id="IPR051933">
    <property type="entry name" value="Resuscitation_pf_RpfB"/>
</dbReference>
<evidence type="ECO:0000313" key="3">
    <source>
        <dbReference type="EMBL" id="MTH53846.1"/>
    </source>
</evidence>
<proteinExistence type="predicted"/>
<dbReference type="PANTHER" id="PTHR39160:SF4">
    <property type="entry name" value="RESUSCITATION-PROMOTING FACTOR RPFB"/>
    <property type="match status" value="1"/>
</dbReference>
<accession>A0A7X2S5Z3</accession>
<dbReference type="OrthoDB" id="9798935at2"/>
<dbReference type="AlphaFoldDB" id="A0A7X2S5Z3"/>
<dbReference type="RefSeq" id="WP_155112472.1">
    <property type="nucleotide sequence ID" value="NZ_WMIB01000009.1"/>
</dbReference>
<evidence type="ECO:0000259" key="2">
    <source>
        <dbReference type="Pfam" id="PF06725"/>
    </source>
</evidence>
<dbReference type="PANTHER" id="PTHR39160">
    <property type="entry name" value="CELL WALL-BINDING PROTEIN YOCH"/>
    <property type="match status" value="1"/>
</dbReference>
<feature type="domain" description="3D" evidence="2">
    <location>
        <begin position="130"/>
        <end position="192"/>
    </location>
</feature>
<dbReference type="CDD" id="cd22786">
    <property type="entry name" value="DPBB_YuiC-like"/>
    <property type="match status" value="1"/>
</dbReference>
<dbReference type="EMBL" id="WMIB01000009">
    <property type="protein sequence ID" value="MTH53846.1"/>
    <property type="molecule type" value="Genomic_DNA"/>
</dbReference>